<dbReference type="SUPFAM" id="SSF52777">
    <property type="entry name" value="CoA-dependent acyltransferases"/>
    <property type="match status" value="1"/>
</dbReference>
<organism evidence="1 2">
    <name type="scientific">Maridesulfovibrio salexigens (strain ATCC 14822 / DSM 2638 / NCIMB 8403 / VKM B-1763)</name>
    <name type="common">Desulfovibrio salexigens</name>
    <dbReference type="NCBI Taxonomy" id="526222"/>
    <lineage>
        <taxon>Bacteria</taxon>
        <taxon>Pseudomonadati</taxon>
        <taxon>Thermodesulfobacteriota</taxon>
        <taxon>Desulfovibrionia</taxon>
        <taxon>Desulfovibrionales</taxon>
        <taxon>Desulfovibrionaceae</taxon>
        <taxon>Maridesulfovibrio</taxon>
    </lineage>
</organism>
<dbReference type="InterPro" id="IPR023213">
    <property type="entry name" value="CAT-like_dom_sf"/>
</dbReference>
<dbReference type="PANTHER" id="PTHR38474">
    <property type="entry name" value="SLR0299 PROTEIN"/>
    <property type="match status" value="1"/>
</dbReference>
<reference evidence="1 2" key="1">
    <citation type="submission" date="2009-06" db="EMBL/GenBank/DDBJ databases">
        <title>Complete sequence of Desulfovibrio salexigens DSM 2638.</title>
        <authorList>
            <consortium name="US DOE Joint Genome Institute"/>
            <person name="Lucas S."/>
            <person name="Copeland A."/>
            <person name="Lapidus A."/>
            <person name="Glavina del Rio T."/>
            <person name="Tice H."/>
            <person name="Bruce D."/>
            <person name="Goodwin L."/>
            <person name="Pitluck S."/>
            <person name="Munk A.C."/>
            <person name="Brettin T."/>
            <person name="Detter J.C."/>
            <person name="Han C."/>
            <person name="Tapia R."/>
            <person name="Larimer F."/>
            <person name="Land M."/>
            <person name="Hauser L."/>
            <person name="Kyrpides N."/>
            <person name="Anderson I."/>
            <person name="Wall J.D."/>
            <person name="Arkin A.P."/>
            <person name="Dehal P."/>
            <person name="Chivian D."/>
            <person name="Giles B."/>
            <person name="Hazen T.C."/>
        </authorList>
    </citation>
    <scope>NUCLEOTIDE SEQUENCE [LARGE SCALE GENOMIC DNA]</scope>
    <source>
        <strain evidence="2">ATCC 14822 / DSM 2638 / NCIMB 8403 / VKM B-1763</strain>
    </source>
</reference>
<dbReference type="KEGG" id="dsa:Desal_2296"/>
<protein>
    <submittedName>
        <fullName evidence="1">Chloramphenicol acetyltransferase</fullName>
    </submittedName>
</protein>
<dbReference type="HOGENOM" id="CLU_093121_0_0_7"/>
<dbReference type="PANTHER" id="PTHR38474:SF1">
    <property type="entry name" value="SLR0299 PROTEIN"/>
    <property type="match status" value="1"/>
</dbReference>
<dbReference type="EMBL" id="CP001649">
    <property type="protein sequence ID" value="ACS80352.1"/>
    <property type="molecule type" value="Genomic_DNA"/>
</dbReference>
<dbReference type="GO" id="GO:0008811">
    <property type="term" value="F:chloramphenicol O-acetyltransferase activity"/>
    <property type="evidence" value="ECO:0007669"/>
    <property type="project" value="InterPro"/>
</dbReference>
<dbReference type="STRING" id="526222.Desal_2296"/>
<evidence type="ECO:0000313" key="1">
    <source>
        <dbReference type="EMBL" id="ACS80352.1"/>
    </source>
</evidence>
<proteinExistence type="predicted"/>
<dbReference type="eggNOG" id="COG4845">
    <property type="taxonomic scope" value="Bacteria"/>
</dbReference>
<gene>
    <name evidence="1" type="ordered locus">Desal_2296</name>
</gene>
<evidence type="ECO:0000313" key="2">
    <source>
        <dbReference type="Proteomes" id="UP000002601"/>
    </source>
</evidence>
<keyword evidence="1" id="KW-0808">Transferase</keyword>
<dbReference type="Gene3D" id="3.30.559.10">
    <property type="entry name" value="Chloramphenicol acetyltransferase-like domain"/>
    <property type="match status" value="1"/>
</dbReference>
<dbReference type="InterPro" id="IPR001707">
    <property type="entry name" value="Cmp_AcTrfase"/>
</dbReference>
<accession>C6BWS2</accession>
<dbReference type="Pfam" id="PF00302">
    <property type="entry name" value="CAT"/>
    <property type="match status" value="1"/>
</dbReference>
<dbReference type="OrthoDB" id="9801766at2"/>
<dbReference type="RefSeq" id="WP_015852168.1">
    <property type="nucleotide sequence ID" value="NC_012881.1"/>
</dbReference>
<name>C6BWS2_MARSD</name>
<keyword evidence="2" id="KW-1185">Reference proteome</keyword>
<dbReference type="Proteomes" id="UP000002601">
    <property type="component" value="Chromosome"/>
</dbReference>
<dbReference type="SMART" id="SM01059">
    <property type="entry name" value="CAT"/>
    <property type="match status" value="1"/>
</dbReference>
<dbReference type="AlphaFoldDB" id="C6BWS2"/>
<sequence length="230" mass="26068">MTNKALLTESKIEFLDMETWERAEHFTFFQSLCTSRYGFTVQQDVTELFNYRKEQNLGSAKIRFSSILYYLATRAANEVPEFRTRIVEGKPAIYDVIHPAFTYIPKGRNLHANCLCRFGDNFNETAANIEVARQAADEKPTLTPAGGDKSNLFYFSVVNGVAFTSASNPWGNCNTDSVPRILFGHVTENETGRKIMPVAVEALHGLMDGKHFGEFFQKFDEMCKEPGDYL</sequence>